<reference evidence="1" key="1">
    <citation type="submission" date="2012-02" db="EMBL/GenBank/DDBJ databases">
        <title>The complete genome of Frateuria aurantia DSM 6220.</title>
        <authorList>
            <consortium name="US DOE Joint Genome Institute (JGI-PGF)"/>
            <person name="Lucas S."/>
            <person name="Copeland A."/>
            <person name="Lapidus A."/>
            <person name="Glavina del Rio T."/>
            <person name="Dalin E."/>
            <person name="Tice H."/>
            <person name="Bruce D."/>
            <person name="Goodwin L."/>
            <person name="Pitluck S."/>
            <person name="Peters L."/>
            <person name="Ovchinnikova G."/>
            <person name="Teshima H."/>
            <person name="Kyrpides N."/>
            <person name="Mavromatis K."/>
            <person name="Ivanova N."/>
            <person name="Brettin T."/>
            <person name="Detter J.C."/>
            <person name="Han C."/>
            <person name="Larimer F."/>
            <person name="Land M."/>
            <person name="Hauser L."/>
            <person name="Markowitz V."/>
            <person name="Cheng J.-F."/>
            <person name="Hugenholtz P."/>
            <person name="Woyke T."/>
            <person name="Wu D."/>
            <person name="Brambilla E."/>
            <person name="Klenk H.-P."/>
            <person name="Eisen J.A."/>
        </authorList>
    </citation>
    <scope>NUCLEOTIDE SEQUENCE</scope>
    <source>
        <strain evidence="1">DSM 6220</strain>
    </source>
</reference>
<dbReference type="KEGG" id="fau:Fraau_2801"/>
<dbReference type="RefSeq" id="WP_014404140.1">
    <property type="nucleotide sequence ID" value="NC_017033.1"/>
</dbReference>
<accession>H8L099</accession>
<gene>
    <name evidence="1" type="ordered locus">Fraau_2801</name>
</gene>
<proteinExistence type="predicted"/>
<dbReference type="HOGENOM" id="CLU_2245996_0_0_6"/>
<organism evidence="1 2">
    <name type="scientific">Frateuria aurantia (strain ATCC 33424 / DSM 6220 / KCTC 2777 / LMG 1558 / NBRC 3245 / NCIMB 13370)</name>
    <name type="common">Acetobacter aurantius</name>
    <dbReference type="NCBI Taxonomy" id="767434"/>
    <lineage>
        <taxon>Bacteria</taxon>
        <taxon>Pseudomonadati</taxon>
        <taxon>Pseudomonadota</taxon>
        <taxon>Gammaproteobacteria</taxon>
        <taxon>Lysobacterales</taxon>
        <taxon>Rhodanobacteraceae</taxon>
        <taxon>Frateuria</taxon>
    </lineage>
</organism>
<protein>
    <submittedName>
        <fullName evidence="1">Uncharacterized protein</fullName>
    </submittedName>
</protein>
<dbReference type="EMBL" id="CP003350">
    <property type="protein sequence ID" value="AFC87137.1"/>
    <property type="molecule type" value="Genomic_DNA"/>
</dbReference>
<evidence type="ECO:0000313" key="2">
    <source>
        <dbReference type="Proteomes" id="UP000005234"/>
    </source>
</evidence>
<keyword evidence="2" id="KW-1185">Reference proteome</keyword>
<dbReference type="Proteomes" id="UP000005234">
    <property type="component" value="Chromosome"/>
</dbReference>
<evidence type="ECO:0000313" key="1">
    <source>
        <dbReference type="EMBL" id="AFC87137.1"/>
    </source>
</evidence>
<name>H8L099_FRAAD</name>
<sequence length="104" mass="10866">MVPDLPLPQATRPSSSYVACDAPIPGHAPPAQVAGWRLARARRSLVKAIIAMSCSSPSALALSMALLSRPFPPDGKQVTDDAALIARACLPTIRIHAAEVNDVS</sequence>
<dbReference type="AlphaFoldDB" id="H8L099"/>